<protein>
    <submittedName>
        <fullName evidence="1">Uncharacterized protein</fullName>
    </submittedName>
</protein>
<evidence type="ECO:0000313" key="2">
    <source>
        <dbReference type="Proteomes" id="UP001056716"/>
    </source>
</evidence>
<dbReference type="AlphaFoldDB" id="A0AAE9LPQ6"/>
<reference evidence="1" key="1">
    <citation type="submission" date="2022-06" db="EMBL/GenBank/DDBJ databases">
        <title>Isolation, identification and characterization of iprodione-degrading strains in Lhasa, Tibet.</title>
        <authorList>
            <person name="Pan H."/>
        </authorList>
    </citation>
    <scope>NUCLEOTIDE SEQUENCE</scope>
    <source>
        <strain evidence="1">Y-23</strain>
    </source>
</reference>
<name>A0AAE9LPQ6_9GAMM</name>
<proteinExistence type="predicted"/>
<evidence type="ECO:0000313" key="1">
    <source>
        <dbReference type="EMBL" id="USE82439.1"/>
    </source>
</evidence>
<gene>
    <name evidence="1" type="ORF">M5E07_11555</name>
</gene>
<sequence>MIISFVDEYKIDSLKFEETGAFDPILGVDTRLFIDPSLIRDTKIPEFKNAYSKIQNFFEKVIRLLKQAQETSKSDLFWKKALSIFKTNEIKGFSIGYSSSNQGSGIGEKKKQQILENIKAIIEAGNEDPAIFELVGAFEDGVGPDLISDMTTNILIDELIAYTQRVCAEFKIELKELRFSKYYKQANLPENPYTKEPIILIPKEFLRDLPVANEFADLNWIKSHNEELRVFFNDLLGNAYKSVTTQEKKQHVKNVFIQYPDLLKELLEAYSNSRPSYYDFNEDKTGEVIWYRTAQDVLAKQPLELTLKKNPTLDDVYTVVKKICMHFKELIENNGLSKLLYDDKDKRKHESAAQLLFFGIASAYCYANNLDLSPEADAGRGPVDFKISVGASTKVLVEVKLTSNNQLAHGYEKQLPIYQKAEKSQKGIYLVLYNEGITKGRWESFNSLVKDTGLKNLDVIIVNAIPKASASVADE</sequence>
<dbReference type="RefSeq" id="WP_252219388.1">
    <property type="nucleotide sequence ID" value="NZ_CP098732.1"/>
</dbReference>
<dbReference type="EMBL" id="CP098732">
    <property type="protein sequence ID" value="USE82439.1"/>
    <property type="molecule type" value="Genomic_DNA"/>
</dbReference>
<dbReference type="Proteomes" id="UP001056716">
    <property type="component" value="Chromosome"/>
</dbReference>
<dbReference type="KEGG" id="atz:M5E07_11555"/>
<keyword evidence="2" id="KW-1185">Reference proteome</keyword>
<accession>A0AAE9LPQ6</accession>
<organism evidence="1 2">
    <name type="scientific">Acinetobacter tibetensis</name>
    <dbReference type="NCBI Taxonomy" id="2943497"/>
    <lineage>
        <taxon>Bacteria</taxon>
        <taxon>Pseudomonadati</taxon>
        <taxon>Pseudomonadota</taxon>
        <taxon>Gammaproteobacteria</taxon>
        <taxon>Moraxellales</taxon>
        <taxon>Moraxellaceae</taxon>
        <taxon>Acinetobacter</taxon>
    </lineage>
</organism>